<evidence type="ECO:0000256" key="5">
    <source>
        <dbReference type="ARBA" id="ARBA00022989"/>
    </source>
</evidence>
<feature type="binding site" evidence="7">
    <location>
        <position position="202"/>
    </location>
    <ligand>
        <name>Mg(2+)</name>
        <dbReference type="ChEBI" id="CHEBI:18420"/>
    </ligand>
</feature>
<comment type="cofactor">
    <cofactor evidence="7">
        <name>Mg(2+)</name>
        <dbReference type="ChEBI" id="CHEBI:18420"/>
    </cofactor>
</comment>
<evidence type="ECO:0000256" key="6">
    <source>
        <dbReference type="ARBA" id="ARBA00023136"/>
    </source>
</evidence>
<feature type="transmembrane region" description="Helical" evidence="8">
    <location>
        <begin position="147"/>
        <end position="165"/>
    </location>
</feature>
<evidence type="ECO:0000313" key="9">
    <source>
        <dbReference type="EMBL" id="AFC86419.1"/>
    </source>
</evidence>
<accession>H8L2R0</accession>
<keyword evidence="7" id="KW-0460">Magnesium</keyword>
<dbReference type="GO" id="GO:0009103">
    <property type="term" value="P:lipopolysaccharide biosynthetic process"/>
    <property type="evidence" value="ECO:0007669"/>
    <property type="project" value="TreeGrafter"/>
</dbReference>
<dbReference type="PANTHER" id="PTHR22926:SF3">
    <property type="entry name" value="UNDECAPRENYL-PHOSPHATE ALPHA-N-ACETYLGLUCOSAMINYL 1-PHOSPHATE TRANSFERASE"/>
    <property type="match status" value="1"/>
</dbReference>
<feature type="transmembrane region" description="Helical" evidence="8">
    <location>
        <begin position="227"/>
        <end position="246"/>
    </location>
</feature>
<dbReference type="PANTHER" id="PTHR22926">
    <property type="entry name" value="PHOSPHO-N-ACETYLMURAMOYL-PENTAPEPTIDE-TRANSFERASE"/>
    <property type="match status" value="1"/>
</dbReference>
<dbReference type="GO" id="GO:0071555">
    <property type="term" value="P:cell wall organization"/>
    <property type="evidence" value="ECO:0007669"/>
    <property type="project" value="TreeGrafter"/>
</dbReference>
<dbReference type="STRING" id="767434.Fraau_2035"/>
<evidence type="ECO:0000313" key="10">
    <source>
        <dbReference type="Proteomes" id="UP000005234"/>
    </source>
</evidence>
<name>H8L2R0_FRAAD</name>
<proteinExistence type="predicted"/>
<dbReference type="AlphaFoldDB" id="H8L2R0"/>
<dbReference type="GO" id="GO:0044038">
    <property type="term" value="P:cell wall macromolecule biosynthetic process"/>
    <property type="evidence" value="ECO:0007669"/>
    <property type="project" value="TreeGrafter"/>
</dbReference>
<evidence type="ECO:0000256" key="1">
    <source>
        <dbReference type="ARBA" id="ARBA00004651"/>
    </source>
</evidence>
<feature type="transmembrane region" description="Helical" evidence="8">
    <location>
        <begin position="203"/>
        <end position="221"/>
    </location>
</feature>
<feature type="transmembrane region" description="Helical" evidence="8">
    <location>
        <begin position="12"/>
        <end position="29"/>
    </location>
</feature>
<comment type="subcellular location">
    <subcellularLocation>
        <location evidence="1">Cell membrane</location>
        <topology evidence="1">Multi-pass membrane protein</topology>
    </subcellularLocation>
</comment>
<protein>
    <submittedName>
        <fullName evidence="9">UDP-N-acetylmuramyl pentapeptide phosphotransferase/UDP-N-acetylglucosamine-1-phosphate transferase</fullName>
    </submittedName>
</protein>
<feature type="transmembrane region" description="Helical" evidence="8">
    <location>
        <begin position="98"/>
        <end position="118"/>
    </location>
</feature>
<evidence type="ECO:0000256" key="8">
    <source>
        <dbReference type="SAM" id="Phobius"/>
    </source>
</evidence>
<feature type="transmembrane region" description="Helical" evidence="8">
    <location>
        <begin position="50"/>
        <end position="67"/>
    </location>
</feature>
<reference evidence="9" key="1">
    <citation type="submission" date="2012-02" db="EMBL/GenBank/DDBJ databases">
        <title>The complete genome of Frateuria aurantia DSM 6220.</title>
        <authorList>
            <consortium name="US DOE Joint Genome Institute (JGI-PGF)"/>
            <person name="Lucas S."/>
            <person name="Copeland A."/>
            <person name="Lapidus A."/>
            <person name="Glavina del Rio T."/>
            <person name="Dalin E."/>
            <person name="Tice H."/>
            <person name="Bruce D."/>
            <person name="Goodwin L."/>
            <person name="Pitluck S."/>
            <person name="Peters L."/>
            <person name="Ovchinnikova G."/>
            <person name="Teshima H."/>
            <person name="Kyrpides N."/>
            <person name="Mavromatis K."/>
            <person name="Ivanova N."/>
            <person name="Brettin T."/>
            <person name="Detter J.C."/>
            <person name="Han C."/>
            <person name="Larimer F."/>
            <person name="Land M."/>
            <person name="Hauser L."/>
            <person name="Markowitz V."/>
            <person name="Cheng J.-F."/>
            <person name="Hugenholtz P."/>
            <person name="Woyke T."/>
            <person name="Wu D."/>
            <person name="Brambilla E."/>
            <person name="Klenk H.-P."/>
            <person name="Eisen J.A."/>
        </authorList>
    </citation>
    <scope>NUCLEOTIDE SEQUENCE</scope>
    <source>
        <strain evidence="9">DSM 6220</strain>
    </source>
</reference>
<gene>
    <name evidence="9" type="ordered locus">Fraau_2035</name>
</gene>
<evidence type="ECO:0000256" key="2">
    <source>
        <dbReference type="ARBA" id="ARBA00022475"/>
    </source>
</evidence>
<feature type="transmembrane region" description="Helical" evidence="8">
    <location>
        <begin position="124"/>
        <end position="140"/>
    </location>
</feature>
<dbReference type="HOGENOM" id="CLU_023982_3_0_6"/>
<dbReference type="eggNOG" id="COG0472">
    <property type="taxonomic scope" value="Bacteria"/>
</dbReference>
<dbReference type="Pfam" id="PF00953">
    <property type="entry name" value="Glycos_transf_4"/>
    <property type="match status" value="1"/>
</dbReference>
<sequence>MSIPALPVRWIWLAAVMSWAAVGWMLIWARRRGVLDLPGHRRSHRQATPRGGGIGMMLVLLLWLPWIGWGRGLSAAVTCALASVALIGAWDDLAPRGVAVRLLVHLAAVTLAGGALLAGAHDSLWWLLLVVPCGVWSINLHNFMDGIDGLLAGHCLITGLVLAVLADAVGLPSVAALAALLAAVCAGFLGFNWAPARIFMGDAGSGGCGLLVAVLALALVVCRPSLLWAVLALGSSFVVDASLTLLQRMWRGRRWTQAHREHLYQWQVRLGHGHARVTLAYLLWDSLIGGWLVWHRGPVPLGPPACLAVYLLAMLVWLGCKIRSLRQRRQREIS</sequence>
<evidence type="ECO:0000256" key="3">
    <source>
        <dbReference type="ARBA" id="ARBA00022679"/>
    </source>
</evidence>
<dbReference type="GO" id="GO:0005886">
    <property type="term" value="C:plasma membrane"/>
    <property type="evidence" value="ECO:0007669"/>
    <property type="project" value="UniProtKB-SubCell"/>
</dbReference>
<feature type="transmembrane region" description="Helical" evidence="8">
    <location>
        <begin position="301"/>
        <end position="320"/>
    </location>
</feature>
<keyword evidence="7" id="KW-0479">Metal-binding</keyword>
<dbReference type="Proteomes" id="UP000005234">
    <property type="component" value="Chromosome"/>
</dbReference>
<dbReference type="GO" id="GO:0046872">
    <property type="term" value="F:metal ion binding"/>
    <property type="evidence" value="ECO:0007669"/>
    <property type="project" value="UniProtKB-KW"/>
</dbReference>
<keyword evidence="2" id="KW-1003">Cell membrane</keyword>
<feature type="transmembrane region" description="Helical" evidence="8">
    <location>
        <begin position="73"/>
        <end position="91"/>
    </location>
</feature>
<evidence type="ECO:0000256" key="4">
    <source>
        <dbReference type="ARBA" id="ARBA00022692"/>
    </source>
</evidence>
<dbReference type="EMBL" id="CP003350">
    <property type="protein sequence ID" value="AFC86419.1"/>
    <property type="molecule type" value="Genomic_DNA"/>
</dbReference>
<dbReference type="KEGG" id="fau:Fraau_2035"/>
<evidence type="ECO:0000256" key="7">
    <source>
        <dbReference type="PIRSR" id="PIRSR600715-1"/>
    </source>
</evidence>
<keyword evidence="6 8" id="KW-0472">Membrane</keyword>
<organism evidence="9 10">
    <name type="scientific">Frateuria aurantia (strain ATCC 33424 / DSM 6220 / KCTC 2777 / LMG 1558 / NBRC 3245 / NCIMB 13370)</name>
    <name type="common">Acetobacter aurantius</name>
    <dbReference type="NCBI Taxonomy" id="767434"/>
    <lineage>
        <taxon>Bacteria</taxon>
        <taxon>Pseudomonadati</taxon>
        <taxon>Pseudomonadota</taxon>
        <taxon>Gammaproteobacteria</taxon>
        <taxon>Lysobacterales</taxon>
        <taxon>Rhodanobacteraceae</taxon>
        <taxon>Frateuria</taxon>
    </lineage>
</organism>
<keyword evidence="4 8" id="KW-0812">Transmembrane</keyword>
<keyword evidence="3 9" id="KW-0808">Transferase</keyword>
<dbReference type="RefSeq" id="WP_014403422.1">
    <property type="nucleotide sequence ID" value="NC_017033.1"/>
</dbReference>
<feature type="transmembrane region" description="Helical" evidence="8">
    <location>
        <begin position="171"/>
        <end position="191"/>
    </location>
</feature>
<dbReference type="InterPro" id="IPR000715">
    <property type="entry name" value="Glycosyl_transferase_4"/>
</dbReference>
<dbReference type="OrthoDB" id="9783652at2"/>
<dbReference type="GO" id="GO:0016780">
    <property type="term" value="F:phosphotransferase activity, for other substituted phosphate groups"/>
    <property type="evidence" value="ECO:0007669"/>
    <property type="project" value="InterPro"/>
</dbReference>
<keyword evidence="5 8" id="KW-1133">Transmembrane helix</keyword>
<feature type="binding site" evidence="7">
    <location>
        <position position="142"/>
    </location>
    <ligand>
        <name>Mg(2+)</name>
        <dbReference type="ChEBI" id="CHEBI:18420"/>
    </ligand>
</feature>
<feature type="transmembrane region" description="Helical" evidence="8">
    <location>
        <begin position="277"/>
        <end position="295"/>
    </location>
</feature>
<keyword evidence="10" id="KW-1185">Reference proteome</keyword>